<keyword evidence="1" id="KW-0812">Transmembrane</keyword>
<dbReference type="RefSeq" id="WP_002660131.1">
    <property type="nucleotide sequence ID" value="NZ_JH719942.1"/>
</dbReference>
<feature type="transmembrane region" description="Helical" evidence="1">
    <location>
        <begin position="79"/>
        <end position="101"/>
    </location>
</feature>
<keyword evidence="1" id="KW-1133">Transmembrane helix</keyword>
<feature type="transmembrane region" description="Helical" evidence="1">
    <location>
        <begin position="145"/>
        <end position="163"/>
    </location>
</feature>
<keyword evidence="1" id="KW-0472">Membrane</keyword>
<feature type="transmembrane region" description="Helical" evidence="1">
    <location>
        <begin position="54"/>
        <end position="72"/>
    </location>
</feature>
<dbReference type="OrthoDB" id="9829096at2"/>
<sequence length="194" mass="21860">MSKNATNNNSQPSVGAVRIYSWIHWAISSSLLLAILLVVAYLQLEEILFLKGELLQLSLPAFTGVYLSLANWNFIKKWAIILLPIWLAVALAIGLLGILGANLFLSELEPGDYWWIDFLVQILPALLSGHWLYNGYSQMSRKGSWLVYLLLLFWCVLGSLLFFSDSINFFILQAVYLGGLACILQLLHRLGKDK</sequence>
<feature type="transmembrane region" description="Helical" evidence="1">
    <location>
        <begin position="21"/>
        <end position="42"/>
    </location>
</feature>
<proteinExistence type="predicted"/>
<dbReference type="AlphaFoldDB" id="J1I7J0"/>
<evidence type="ECO:0000256" key="1">
    <source>
        <dbReference type="SAM" id="Phobius"/>
    </source>
</evidence>
<evidence type="ECO:0000313" key="3">
    <source>
        <dbReference type="Proteomes" id="UP000005113"/>
    </source>
</evidence>
<name>J1I7J0_9BACT</name>
<feature type="transmembrane region" description="Helical" evidence="1">
    <location>
        <begin position="113"/>
        <end position="133"/>
    </location>
</feature>
<dbReference type="HOGENOM" id="CLU_1414287_0_0_10"/>
<dbReference type="EMBL" id="JH719942">
    <property type="protein sequence ID" value="EJF54398.1"/>
    <property type="molecule type" value="Genomic_DNA"/>
</dbReference>
<feature type="transmembrane region" description="Helical" evidence="1">
    <location>
        <begin position="169"/>
        <end position="187"/>
    </location>
</feature>
<protein>
    <submittedName>
        <fullName evidence="2">Uncharacterized protein</fullName>
    </submittedName>
</protein>
<reference evidence="3" key="1">
    <citation type="journal article" date="2012" name="Stand. Genomic Sci.">
        <title>Permanent draft genome sequence of the gliding predator Saprospira grandis strain Sa g1 (= HR1).</title>
        <authorList>
            <person name="Mavromatis K."/>
            <person name="Chertkov O."/>
            <person name="Lapidus A."/>
            <person name="Nolan M."/>
            <person name="Lucas S."/>
            <person name="Tice H."/>
            <person name="Del Rio T.G."/>
            <person name="Cheng J.F."/>
            <person name="Han C."/>
            <person name="Tapia R."/>
            <person name="Bruce D."/>
            <person name="Goodwin L.A."/>
            <person name="Pitluck S."/>
            <person name="Huntemann M."/>
            <person name="Liolios K."/>
            <person name="Pagani I."/>
            <person name="Ivanova N."/>
            <person name="Mikhailova N."/>
            <person name="Pati A."/>
            <person name="Chen A."/>
            <person name="Palaniappan K."/>
            <person name="Land M."/>
            <person name="Brambilla E.M."/>
            <person name="Rohde M."/>
            <person name="Spring S."/>
            <person name="Goker M."/>
            <person name="Detter J.C."/>
            <person name="Bristow J."/>
            <person name="Eisen J.A."/>
            <person name="Markowitz V."/>
            <person name="Hugenholtz P."/>
            <person name="Kyrpides N.C."/>
            <person name="Klenk H.P."/>
            <person name="Woyke T."/>
        </authorList>
    </citation>
    <scope>NUCLEOTIDE SEQUENCE [LARGE SCALE GENOMIC DNA]</scope>
    <source>
        <strain evidence="3">DSM 2844</strain>
    </source>
</reference>
<evidence type="ECO:0000313" key="2">
    <source>
        <dbReference type="EMBL" id="EJF54398.1"/>
    </source>
</evidence>
<gene>
    <name evidence="2" type="ORF">SapgrDRAFT_2743</name>
</gene>
<organism evidence="2 3">
    <name type="scientific">Saprospira grandis DSM 2844</name>
    <dbReference type="NCBI Taxonomy" id="694433"/>
    <lineage>
        <taxon>Bacteria</taxon>
        <taxon>Pseudomonadati</taxon>
        <taxon>Bacteroidota</taxon>
        <taxon>Saprospiria</taxon>
        <taxon>Saprospirales</taxon>
        <taxon>Saprospiraceae</taxon>
        <taxon>Saprospira</taxon>
    </lineage>
</organism>
<accession>J1I7J0</accession>
<dbReference type="Proteomes" id="UP000005113">
    <property type="component" value="Unassembled WGS sequence"/>
</dbReference>